<protein>
    <submittedName>
        <fullName evidence="5">Cellular nucleic acid-binding protein</fullName>
    </submittedName>
</protein>
<keyword evidence="6" id="KW-1185">Reference proteome</keyword>
<dbReference type="Gene3D" id="4.10.60.10">
    <property type="entry name" value="Zinc finger, CCHC-type"/>
    <property type="match status" value="1"/>
</dbReference>
<dbReference type="InterPro" id="IPR036875">
    <property type="entry name" value="Znf_CCHC_sf"/>
</dbReference>
<dbReference type="Proteomes" id="UP000478052">
    <property type="component" value="Unassembled WGS sequence"/>
</dbReference>
<evidence type="ECO:0000259" key="4">
    <source>
        <dbReference type="PROSITE" id="PS50158"/>
    </source>
</evidence>
<dbReference type="OrthoDB" id="6620852at2759"/>
<feature type="coiled-coil region" evidence="2">
    <location>
        <begin position="91"/>
        <end position="118"/>
    </location>
</feature>
<dbReference type="SUPFAM" id="SSF57756">
    <property type="entry name" value="Retrovirus zinc finger-like domains"/>
    <property type="match status" value="1"/>
</dbReference>
<keyword evidence="1" id="KW-0479">Metal-binding</keyword>
<evidence type="ECO:0000256" key="3">
    <source>
        <dbReference type="SAM" id="MobiDB-lite"/>
    </source>
</evidence>
<dbReference type="GO" id="GO:0008270">
    <property type="term" value="F:zinc ion binding"/>
    <property type="evidence" value="ECO:0007669"/>
    <property type="project" value="UniProtKB-KW"/>
</dbReference>
<keyword evidence="1" id="KW-0862">Zinc</keyword>
<feature type="region of interest" description="Disordered" evidence="3">
    <location>
        <begin position="458"/>
        <end position="492"/>
    </location>
</feature>
<reference evidence="5 6" key="1">
    <citation type="submission" date="2019-08" db="EMBL/GenBank/DDBJ databases">
        <title>Whole genome of Aphis craccivora.</title>
        <authorList>
            <person name="Voronova N.V."/>
            <person name="Shulinski R.S."/>
            <person name="Bandarenka Y.V."/>
            <person name="Zhorov D.G."/>
            <person name="Warner D."/>
        </authorList>
    </citation>
    <scope>NUCLEOTIDE SEQUENCE [LARGE SCALE GENOMIC DNA]</scope>
    <source>
        <strain evidence="5">180601</strain>
        <tissue evidence="5">Whole Body</tissue>
    </source>
</reference>
<name>A0A6G0XNY7_APHCR</name>
<dbReference type="GO" id="GO:0003676">
    <property type="term" value="F:nucleic acid binding"/>
    <property type="evidence" value="ECO:0007669"/>
    <property type="project" value="InterPro"/>
</dbReference>
<gene>
    <name evidence="5" type="ORF">FWK35_00024432</name>
</gene>
<dbReference type="AlphaFoldDB" id="A0A6G0XNY7"/>
<evidence type="ECO:0000313" key="6">
    <source>
        <dbReference type="Proteomes" id="UP000478052"/>
    </source>
</evidence>
<evidence type="ECO:0000256" key="2">
    <source>
        <dbReference type="SAM" id="Coils"/>
    </source>
</evidence>
<proteinExistence type="predicted"/>
<dbReference type="Pfam" id="PF00098">
    <property type="entry name" value="zf-CCHC"/>
    <property type="match status" value="1"/>
</dbReference>
<evidence type="ECO:0000313" key="5">
    <source>
        <dbReference type="EMBL" id="KAF0741941.1"/>
    </source>
</evidence>
<feature type="domain" description="CCHC-type" evidence="4">
    <location>
        <begin position="421"/>
        <end position="435"/>
    </location>
</feature>
<dbReference type="InterPro" id="IPR001878">
    <property type="entry name" value="Znf_CCHC"/>
</dbReference>
<dbReference type="PROSITE" id="PS50158">
    <property type="entry name" value="ZF_CCHC"/>
    <property type="match status" value="1"/>
</dbReference>
<dbReference type="EMBL" id="VUJU01007688">
    <property type="protein sequence ID" value="KAF0741941.1"/>
    <property type="molecule type" value="Genomic_DNA"/>
</dbReference>
<accession>A0A6G0XNY7</accession>
<keyword evidence="2" id="KW-0175">Coiled coil</keyword>
<keyword evidence="1" id="KW-0863">Zinc-finger</keyword>
<evidence type="ECO:0000256" key="1">
    <source>
        <dbReference type="PROSITE-ProRule" id="PRU00047"/>
    </source>
</evidence>
<sequence>MSQCTFVTTTRPQAEAKYTKLLDESASCLEALEASVAAAPNTKFDVKNCTRSLGKCFREFMKIAKSIGMTRSPEAIEQRLRVLQYQHQQQHQLTLEKINELKEDNNQLRASLKQSQNSPDTSLKQDNQISVAITEIPSPDRSRFEILASHDGLRAMLVKQGEAIANLTNVTTEQEAKTTYQRRHQEIELHQHELTELQQQQRTEQPAAAEVNQLPDSNQVASVNANWVTVGSKGVSKNGKKLTTANVKLNSEELVRRRNPKTEAITIGNPKEGTTYAEVMKKVLDEIDLQEMGVEVCRTKRTKTGSILLEVKGKSGADALASRLSGTIGDQARVSRPVRTTKVLVVNIADWLDNDRVIEDIRSAVEGLSLAPISVRDNTGGGRVATITAPMDIALRLAAVGAIKVGIGRCRVKLLEVKKVRCFRCDELGHMSNVCTATPPRKKCFRCKGADHLIADCPATSASKQRPDRARGQGRTTRTRSADLGTDAPNTLAFQPVDKETASVSLVEADPVKA</sequence>
<dbReference type="SMART" id="SM00343">
    <property type="entry name" value="ZnF_C2HC"/>
    <property type="match status" value="2"/>
</dbReference>
<organism evidence="5 6">
    <name type="scientific">Aphis craccivora</name>
    <name type="common">Cowpea aphid</name>
    <dbReference type="NCBI Taxonomy" id="307492"/>
    <lineage>
        <taxon>Eukaryota</taxon>
        <taxon>Metazoa</taxon>
        <taxon>Ecdysozoa</taxon>
        <taxon>Arthropoda</taxon>
        <taxon>Hexapoda</taxon>
        <taxon>Insecta</taxon>
        <taxon>Pterygota</taxon>
        <taxon>Neoptera</taxon>
        <taxon>Paraneoptera</taxon>
        <taxon>Hemiptera</taxon>
        <taxon>Sternorrhyncha</taxon>
        <taxon>Aphidomorpha</taxon>
        <taxon>Aphidoidea</taxon>
        <taxon>Aphididae</taxon>
        <taxon>Aphidini</taxon>
        <taxon>Aphis</taxon>
        <taxon>Aphis</taxon>
    </lineage>
</organism>
<comment type="caution">
    <text evidence="5">The sequence shown here is derived from an EMBL/GenBank/DDBJ whole genome shotgun (WGS) entry which is preliminary data.</text>
</comment>